<keyword evidence="4" id="KW-0175">Coiled coil</keyword>
<feature type="compositionally biased region" description="Polar residues" evidence="5">
    <location>
        <begin position="42"/>
        <end position="61"/>
    </location>
</feature>
<accession>A0A6F9D916</accession>
<proteinExistence type="evidence at transcript level"/>
<keyword evidence="3" id="KW-0597">Phosphoprotein</keyword>
<feature type="compositionally biased region" description="Polar residues" evidence="5">
    <location>
        <begin position="611"/>
        <end position="633"/>
    </location>
</feature>
<dbReference type="AlphaFoldDB" id="A0A6F9D916"/>
<feature type="compositionally biased region" description="Polar residues" evidence="5">
    <location>
        <begin position="538"/>
        <end position="552"/>
    </location>
</feature>
<gene>
    <name evidence="7" type="primary">Cnksr2-001</name>
</gene>
<evidence type="ECO:0000259" key="6">
    <source>
        <dbReference type="PROSITE" id="PS50003"/>
    </source>
</evidence>
<feature type="coiled-coil region" evidence="4">
    <location>
        <begin position="472"/>
        <end position="503"/>
    </location>
</feature>
<keyword evidence="2" id="KW-0963">Cytoplasm</keyword>
<evidence type="ECO:0000256" key="5">
    <source>
        <dbReference type="SAM" id="MobiDB-lite"/>
    </source>
</evidence>
<dbReference type="InterPro" id="IPR001849">
    <property type="entry name" value="PH_domain"/>
</dbReference>
<sequence>MRAIFEDNELSYESFVETFCNINRSDGDRSSESDFLGNQVSITEDEGSSNYETTSTKSLESNGKRHEREDTRSISEIPVSVNVGKASSTSSGLVGRRKKLRKVSIDKLTSFGEAVRSGVTSRKTKVPDREDQAFTPGTGDGRRMSTWLSNIPPYLARKWVADSETTSTDGEGGSSGSISSISSKSSAPLSKPSVFRIPATRLGAAAHRGYLDCRNKKKQWERFWCVLQDTCLYCYNTPQSDVTRDAVLLRGYDVVADVTNLNRTRFVFRLQQQGVPTLHFASDNHRDFLLWVGTLERETRQVTAHRNQTKSASTEEELLVAKKKVHRASMPALSQLSPSETNRMLRNSASQEKFDNELIQMQKQKLLQEISTQRQQIIEEQIILEKVASTTQLPNSNNQSASRRMSREEVIGHYERAKEEEELKVTKFLTLLNRRRNSVQLKADQCSKDLAPKSGRRRRDNHFQFSSMESRLKEMQETLSLIDKEFEEEEANKLHNLEKLQQKRDLELLILEQRETLDIMRRHKSKGMSHRRRRSLNDAASPSSARSVNTLGSIDELSSISDERMSSSTSTSSMSEANGNNLFPPTINSLSLRSMSTPLTCKKIFYEGPKSTPTRQFNTDVSSDADSGFQPSQVLDEFDSTTVDKTSRTLSEISSPRLPSDSNDEANTENNIATCSDGTPSGHSPDMVRPQGGNKDKEIASSVLEQIEDFEQFVKTKLEAKRNAT</sequence>
<dbReference type="PANTHER" id="PTHR15129:SF0">
    <property type="entry name" value="SH3 DOMAIN-CONTAINING PROTEIN"/>
    <property type="match status" value="1"/>
</dbReference>
<evidence type="ECO:0000256" key="2">
    <source>
        <dbReference type="ARBA" id="ARBA00022490"/>
    </source>
</evidence>
<reference evidence="7" key="1">
    <citation type="submission" date="2020-04" db="EMBL/GenBank/DDBJ databases">
        <authorList>
            <person name="Neveu A P."/>
        </authorList>
    </citation>
    <scope>NUCLEOTIDE SEQUENCE</scope>
    <source>
        <tissue evidence="7">Whole embryo</tissue>
    </source>
</reference>
<feature type="domain" description="PH" evidence="6">
    <location>
        <begin position="204"/>
        <end position="300"/>
    </location>
</feature>
<evidence type="ECO:0000313" key="7">
    <source>
        <dbReference type="EMBL" id="CAB3232092.1"/>
    </source>
</evidence>
<feature type="region of interest" description="Disordered" evidence="5">
    <location>
        <begin position="606"/>
        <end position="700"/>
    </location>
</feature>
<dbReference type="PROSITE" id="PS50003">
    <property type="entry name" value="PH_DOMAIN"/>
    <property type="match status" value="1"/>
</dbReference>
<feature type="compositionally biased region" description="Basic and acidic residues" evidence="5">
    <location>
        <begin position="62"/>
        <end position="71"/>
    </location>
</feature>
<evidence type="ECO:0000256" key="4">
    <source>
        <dbReference type="SAM" id="Coils"/>
    </source>
</evidence>
<dbReference type="InterPro" id="IPR037781">
    <property type="entry name" value="SKAP_fam"/>
</dbReference>
<feature type="compositionally biased region" description="Polar residues" evidence="5">
    <location>
        <begin position="668"/>
        <end position="682"/>
    </location>
</feature>
<dbReference type="Gene3D" id="2.30.29.30">
    <property type="entry name" value="Pleckstrin-homology domain (PH domain)/Phosphotyrosine-binding domain (PTB)"/>
    <property type="match status" value="1"/>
</dbReference>
<dbReference type="GO" id="GO:0005886">
    <property type="term" value="C:plasma membrane"/>
    <property type="evidence" value="ECO:0007669"/>
    <property type="project" value="TreeGrafter"/>
</dbReference>
<comment type="subcellular location">
    <subcellularLocation>
        <location evidence="1">Cytoplasm</location>
    </subcellularLocation>
</comment>
<feature type="compositionally biased region" description="Basic residues" evidence="5">
    <location>
        <begin position="521"/>
        <end position="534"/>
    </location>
</feature>
<organism evidence="7">
    <name type="scientific">Phallusia mammillata</name>
    <dbReference type="NCBI Taxonomy" id="59560"/>
    <lineage>
        <taxon>Eukaryota</taxon>
        <taxon>Metazoa</taxon>
        <taxon>Chordata</taxon>
        <taxon>Tunicata</taxon>
        <taxon>Ascidiacea</taxon>
        <taxon>Phlebobranchia</taxon>
        <taxon>Ascidiidae</taxon>
        <taxon>Phallusia</taxon>
    </lineage>
</organism>
<name>A0A6F9D916_9ASCI</name>
<evidence type="ECO:0000256" key="3">
    <source>
        <dbReference type="ARBA" id="ARBA00022553"/>
    </source>
</evidence>
<feature type="compositionally biased region" description="Polar residues" evidence="5">
    <location>
        <begin position="640"/>
        <end position="654"/>
    </location>
</feature>
<dbReference type="GO" id="GO:0005737">
    <property type="term" value="C:cytoplasm"/>
    <property type="evidence" value="ECO:0007669"/>
    <property type="project" value="UniProtKB-SubCell"/>
</dbReference>
<feature type="region of interest" description="Disordered" evidence="5">
    <location>
        <begin position="162"/>
        <end position="191"/>
    </location>
</feature>
<dbReference type="SUPFAM" id="SSF50729">
    <property type="entry name" value="PH domain-like"/>
    <property type="match status" value="1"/>
</dbReference>
<dbReference type="EMBL" id="LR784045">
    <property type="protein sequence ID" value="CAB3232092.1"/>
    <property type="molecule type" value="mRNA"/>
</dbReference>
<feature type="compositionally biased region" description="Low complexity" evidence="5">
    <location>
        <begin position="566"/>
        <end position="576"/>
    </location>
</feature>
<keyword evidence="7" id="KW-0808">Transferase</keyword>
<evidence type="ECO:0000256" key="1">
    <source>
        <dbReference type="ARBA" id="ARBA00004496"/>
    </source>
</evidence>
<dbReference type="PANTHER" id="PTHR15129">
    <property type="entry name" value="SRC-ASSOCIATED ADAPTOR PROTEIN"/>
    <property type="match status" value="1"/>
</dbReference>
<dbReference type="GO" id="GO:0016301">
    <property type="term" value="F:kinase activity"/>
    <property type="evidence" value="ECO:0007669"/>
    <property type="project" value="UniProtKB-KW"/>
</dbReference>
<keyword evidence="7" id="KW-0418">Kinase</keyword>
<dbReference type="SMART" id="SM00233">
    <property type="entry name" value="PH"/>
    <property type="match status" value="1"/>
</dbReference>
<feature type="region of interest" description="Disordered" evidence="5">
    <location>
        <begin position="42"/>
        <end position="71"/>
    </location>
</feature>
<protein>
    <submittedName>
        <fullName evidence="7">Connector enhancer of kinase suppressor of ras 2-like</fullName>
    </submittedName>
</protein>
<feature type="region of interest" description="Disordered" evidence="5">
    <location>
        <begin position="119"/>
        <end position="146"/>
    </location>
</feature>
<feature type="region of interest" description="Disordered" evidence="5">
    <location>
        <begin position="521"/>
        <end position="582"/>
    </location>
</feature>
<dbReference type="InterPro" id="IPR011993">
    <property type="entry name" value="PH-like_dom_sf"/>
</dbReference>
<feature type="compositionally biased region" description="Low complexity" evidence="5">
    <location>
        <begin position="176"/>
        <end position="191"/>
    </location>
</feature>
<dbReference type="Pfam" id="PF00169">
    <property type="entry name" value="PH"/>
    <property type="match status" value="1"/>
</dbReference>